<evidence type="ECO:0000313" key="5">
    <source>
        <dbReference type="Proteomes" id="UP000307706"/>
    </source>
</evidence>
<dbReference type="SUPFAM" id="SSF56436">
    <property type="entry name" value="C-type lectin-like"/>
    <property type="match status" value="1"/>
</dbReference>
<dbReference type="InterPro" id="IPR051043">
    <property type="entry name" value="Sulfatase_Mod_Factor_Kinase"/>
</dbReference>
<keyword evidence="3" id="KW-0808">Transferase</keyword>
<name>A0A5S3XK43_9GAMM</name>
<dbReference type="RefSeq" id="WP_138596201.1">
    <property type="nucleotide sequence ID" value="NZ_PNCK01000026.1"/>
</dbReference>
<dbReference type="Proteomes" id="UP000307706">
    <property type="component" value="Unassembled WGS sequence"/>
</dbReference>
<dbReference type="Gene3D" id="3.90.1580.10">
    <property type="entry name" value="paralog of FGE (formylglycine-generating enzyme)"/>
    <property type="match status" value="1"/>
</dbReference>
<dbReference type="GO" id="GO:0004674">
    <property type="term" value="F:protein serine/threonine kinase activity"/>
    <property type="evidence" value="ECO:0007669"/>
    <property type="project" value="UniProtKB-KW"/>
</dbReference>
<keyword evidence="3" id="KW-0723">Serine/threonine-protein kinase</keyword>
<dbReference type="PANTHER" id="PTHR23150:SF19">
    <property type="entry name" value="FORMYLGLYCINE-GENERATING ENZYME"/>
    <property type="match status" value="1"/>
</dbReference>
<dbReference type="InterPro" id="IPR005532">
    <property type="entry name" value="SUMF_dom"/>
</dbReference>
<keyword evidence="4" id="KW-1185">Reference proteome</keyword>
<evidence type="ECO:0000259" key="1">
    <source>
        <dbReference type="Pfam" id="PF03781"/>
    </source>
</evidence>
<reference evidence="3" key="3">
    <citation type="submission" date="2019-09" db="EMBL/GenBank/DDBJ databases">
        <title>Co-occurence of chitin degradation, pigmentation and bioactivity in marine Pseudoalteromonas.</title>
        <authorList>
            <person name="Sonnenschein E.C."/>
            <person name="Bech P.K."/>
        </authorList>
    </citation>
    <scope>NUCLEOTIDE SEQUENCE</scope>
    <source>
        <strain evidence="3">S2231</strain>
    </source>
</reference>
<keyword evidence="3" id="KW-0418">Kinase</keyword>
<sequence length="347" mass="39491">MFSQNQSIEAIHQKLSLTGAIISSNELDNINRLSERAAMALQDNYIASDLDDLSEQFCSLMELDKGVLVEYLSDINRNFIERFAAGQLLNLIGDPRINAFEPAMINIPAQKITVGLDSKKVSKIVEQYAHYGVLPEWIKKETPIFSIDIAPFRLGKYPITNLEYKEFLVDSGYEYLPDSWEYGTYKVETANHPVHTISAEDADNYCIWLSEKLGRKFRLPTEPEWEYAATGGKDIEFPWGNDFMPDHANTVESGILRSTPVGIFPKGSGPFGHLDLAGNVEEYVADNYHAYPGAELIYDDLLEKEGEYRVARGGSYTRFRDLARSRRRHGRYRSKLYIMGFRLAETI</sequence>
<dbReference type="EMBL" id="PNCL01000151">
    <property type="protein sequence ID" value="TMP53382.1"/>
    <property type="molecule type" value="Genomic_DNA"/>
</dbReference>
<reference evidence="4 5" key="1">
    <citation type="submission" date="2017-12" db="EMBL/GenBank/DDBJ databases">
        <authorList>
            <person name="Paulsen S."/>
            <person name="Gram L.K."/>
        </authorList>
    </citation>
    <scope>NUCLEOTIDE SEQUENCE [LARGE SCALE GENOMIC DNA]</scope>
    <source>
        <strain evidence="3 5">S2231</strain>
        <strain evidence="2 4">S2233</strain>
    </source>
</reference>
<comment type="caution">
    <text evidence="3">The sequence shown here is derived from an EMBL/GenBank/DDBJ whole genome shotgun (WGS) entry which is preliminary data.</text>
</comment>
<proteinExistence type="predicted"/>
<protein>
    <submittedName>
        <fullName evidence="3">Serine/threonine protein kinase</fullName>
    </submittedName>
</protein>
<dbReference type="PANTHER" id="PTHR23150">
    <property type="entry name" value="SULFATASE MODIFYING FACTOR 1, 2"/>
    <property type="match status" value="1"/>
</dbReference>
<feature type="domain" description="Sulfatase-modifying factor enzyme-like" evidence="1">
    <location>
        <begin position="135"/>
        <end position="344"/>
    </location>
</feature>
<organism evidence="3 5">
    <name type="scientific">Pseudoalteromonas citrea</name>
    <dbReference type="NCBI Taxonomy" id="43655"/>
    <lineage>
        <taxon>Bacteria</taxon>
        <taxon>Pseudomonadati</taxon>
        <taxon>Pseudomonadota</taxon>
        <taxon>Gammaproteobacteria</taxon>
        <taxon>Alteromonadales</taxon>
        <taxon>Pseudoalteromonadaceae</taxon>
        <taxon>Pseudoalteromonas</taxon>
    </lineage>
</organism>
<evidence type="ECO:0000313" key="2">
    <source>
        <dbReference type="EMBL" id="TMP43858.1"/>
    </source>
</evidence>
<dbReference type="GO" id="GO:0120147">
    <property type="term" value="F:formylglycine-generating oxidase activity"/>
    <property type="evidence" value="ECO:0007669"/>
    <property type="project" value="TreeGrafter"/>
</dbReference>
<reference evidence="4 5" key="2">
    <citation type="submission" date="2019-06" db="EMBL/GenBank/DDBJ databases">
        <title>Co-occurence of chitin degradation, pigmentation and bioactivity in marine Pseudoalteromonas.</title>
        <authorList>
            <person name="Sonnenschein E.C."/>
            <person name="Bech P.K."/>
        </authorList>
    </citation>
    <scope>NUCLEOTIDE SEQUENCE [LARGE SCALE GENOMIC DNA]</scope>
    <source>
        <strain evidence="5">S2231</strain>
        <strain evidence="2 4">S2233</strain>
    </source>
</reference>
<dbReference type="Proteomes" id="UP000305730">
    <property type="component" value="Unassembled WGS sequence"/>
</dbReference>
<accession>A0A5S3XK43</accession>
<dbReference type="Pfam" id="PF03781">
    <property type="entry name" value="FGE-sulfatase"/>
    <property type="match status" value="1"/>
</dbReference>
<dbReference type="OrthoDB" id="9768004at2"/>
<dbReference type="InterPro" id="IPR042095">
    <property type="entry name" value="SUMF_sf"/>
</dbReference>
<dbReference type="AlphaFoldDB" id="A0A5S3XK43"/>
<dbReference type="EMBL" id="PNCK01000026">
    <property type="protein sequence ID" value="TMP43858.1"/>
    <property type="molecule type" value="Genomic_DNA"/>
</dbReference>
<evidence type="ECO:0000313" key="3">
    <source>
        <dbReference type="EMBL" id="TMP53382.1"/>
    </source>
</evidence>
<evidence type="ECO:0000313" key="4">
    <source>
        <dbReference type="Proteomes" id="UP000305730"/>
    </source>
</evidence>
<gene>
    <name evidence="3" type="ORF">CWB96_21345</name>
    <name evidence="2" type="ORF">CWB97_07535</name>
</gene>
<dbReference type="InterPro" id="IPR016187">
    <property type="entry name" value="CTDL_fold"/>
</dbReference>